<evidence type="ECO:0000256" key="6">
    <source>
        <dbReference type="ARBA" id="ARBA00022679"/>
    </source>
</evidence>
<dbReference type="InterPro" id="IPR029151">
    <property type="entry name" value="Sensor-like_sf"/>
</dbReference>
<dbReference type="GO" id="GO:0000155">
    <property type="term" value="F:phosphorelay sensor kinase activity"/>
    <property type="evidence" value="ECO:0007669"/>
    <property type="project" value="InterPro"/>
</dbReference>
<evidence type="ECO:0000256" key="12">
    <source>
        <dbReference type="SAM" id="MobiDB-lite"/>
    </source>
</evidence>
<evidence type="ECO:0000256" key="3">
    <source>
        <dbReference type="ARBA" id="ARBA00012438"/>
    </source>
</evidence>
<dbReference type="Gene3D" id="6.10.340.10">
    <property type="match status" value="1"/>
</dbReference>
<evidence type="ECO:0000259" key="15">
    <source>
        <dbReference type="PROSITE" id="PS50885"/>
    </source>
</evidence>
<dbReference type="PRINTS" id="PR00344">
    <property type="entry name" value="BCTRLSENSOR"/>
</dbReference>
<keyword evidence="9 13" id="KW-1133">Transmembrane helix</keyword>
<dbReference type="InterPro" id="IPR005467">
    <property type="entry name" value="His_kinase_dom"/>
</dbReference>
<keyword evidence="10 13" id="KW-0472">Membrane</keyword>
<dbReference type="SUPFAM" id="SSF158472">
    <property type="entry name" value="HAMP domain-like"/>
    <property type="match status" value="1"/>
</dbReference>
<evidence type="ECO:0000256" key="7">
    <source>
        <dbReference type="ARBA" id="ARBA00022692"/>
    </source>
</evidence>
<evidence type="ECO:0000256" key="4">
    <source>
        <dbReference type="ARBA" id="ARBA00022475"/>
    </source>
</evidence>
<dbReference type="Proteomes" id="UP000293433">
    <property type="component" value="Unassembled WGS sequence"/>
</dbReference>
<feature type="transmembrane region" description="Helical" evidence="13">
    <location>
        <begin position="334"/>
        <end position="359"/>
    </location>
</feature>
<evidence type="ECO:0000256" key="1">
    <source>
        <dbReference type="ARBA" id="ARBA00000085"/>
    </source>
</evidence>
<dbReference type="PROSITE" id="PS50885">
    <property type="entry name" value="HAMP"/>
    <property type="match status" value="1"/>
</dbReference>
<dbReference type="RefSeq" id="WP_130481773.1">
    <property type="nucleotide sequence ID" value="NZ_SGWV01000009.1"/>
</dbReference>
<dbReference type="PANTHER" id="PTHR43065:SF22">
    <property type="entry name" value="HISTIDINE KINASE"/>
    <property type="match status" value="1"/>
</dbReference>
<dbReference type="CDD" id="cd06225">
    <property type="entry name" value="HAMP"/>
    <property type="match status" value="1"/>
</dbReference>
<dbReference type="AlphaFoldDB" id="A0A4Q7LK45"/>
<dbReference type="SUPFAM" id="SSF103190">
    <property type="entry name" value="Sensory domain-like"/>
    <property type="match status" value="1"/>
</dbReference>
<dbReference type="Pfam" id="PF00672">
    <property type="entry name" value="HAMP"/>
    <property type="match status" value="1"/>
</dbReference>
<dbReference type="InterPro" id="IPR036890">
    <property type="entry name" value="HATPase_C_sf"/>
</dbReference>
<keyword evidence="4" id="KW-1003">Cell membrane</keyword>
<dbReference type="Pfam" id="PF02518">
    <property type="entry name" value="HATPase_c"/>
    <property type="match status" value="1"/>
</dbReference>
<evidence type="ECO:0000313" key="17">
    <source>
        <dbReference type="Proteomes" id="UP000293433"/>
    </source>
</evidence>
<dbReference type="SMART" id="SM00388">
    <property type="entry name" value="HisKA"/>
    <property type="match status" value="1"/>
</dbReference>
<reference evidence="16 17" key="1">
    <citation type="submission" date="2019-02" db="EMBL/GenBank/DDBJ databases">
        <title>Genomic Encyclopedia of Type Strains, Phase IV (KMG-IV): sequencing the most valuable type-strain genomes for metagenomic binning, comparative biology and taxonomic classification.</title>
        <authorList>
            <person name="Goeker M."/>
        </authorList>
    </citation>
    <scope>NUCLEOTIDE SEQUENCE [LARGE SCALE GENOMIC DNA]</scope>
    <source>
        <strain evidence="16 17">DSM 10617</strain>
    </source>
</reference>
<dbReference type="EMBL" id="SGWV01000009">
    <property type="protein sequence ID" value="RZS54413.1"/>
    <property type="molecule type" value="Genomic_DNA"/>
</dbReference>
<dbReference type="InterPro" id="IPR036097">
    <property type="entry name" value="HisK_dim/P_sf"/>
</dbReference>
<keyword evidence="7 13" id="KW-0812">Transmembrane</keyword>
<keyword evidence="6" id="KW-0808">Transferase</keyword>
<sequence>MPRRWQAALRRSIRTKLLALVLLPLAGVLPLLGVLLLWWGDVAFDRMLITKIRADLAVAQGYFERVQVELAASAGAVAGSHALHLSLAGPRDDRLAALLRQVRKDQSLDFVNLRDADGQLLLTDQGRNLQPEPADSPARPLVDRDAPQARSHIEVLDAQAFAALAPRLGDRVGVDVLPTRDAAPDPTRRVERAMVMLASHPVRAPDGRLLGHVQAGRLLNRNLALIDHINAIVYPEGSLPFGSRGTTTLFLDDVRVSTNVRLFGPAQDERAIGTRVSKAVHDAVLVRGSTWLDRAFVVNDWYVSAYQPIADGGGRRIGMLYVGYLERPFIWLKYGMLAGIGVIFFAVMVVAAVVSLRWAGTIFRPVEQMEATLRRIESGAAEARVGVVDSTDELGRLARHLDALLDLIADKTRALEGLNAELDAKVAQRTAALEASNHALATTQKQLLRSEKLAAVGQLTASIAHEVNNPIAVIQGNLDLLRSQLPADVARDADEELRLIDAQIERMRLIVTQLLQFARPSEYAGYVTPLDTRAVVEDCLVLTGHLLGRTRIAIERDLRASGRPALNRNELQQVLINLIVNAIHAMPEGGTLTLSSRDVHPHDAPGQPADGVVLSVADTGGGLDAELMDQLFQPFVTRKKDGTGLGLWISRSLVERYGGDLRASHRTDGQTGAVFEVWLRVEG</sequence>
<dbReference type="Gene3D" id="1.10.287.130">
    <property type="match status" value="1"/>
</dbReference>
<keyword evidence="17" id="KW-1185">Reference proteome</keyword>
<dbReference type="GO" id="GO:0005886">
    <property type="term" value="C:plasma membrane"/>
    <property type="evidence" value="ECO:0007669"/>
    <property type="project" value="UniProtKB-SubCell"/>
</dbReference>
<comment type="subcellular location">
    <subcellularLocation>
        <location evidence="2">Cell membrane</location>
        <topology evidence="2">Multi-pass membrane protein</topology>
    </subcellularLocation>
</comment>
<name>A0A4Q7LK45_9BURK</name>
<dbReference type="Pfam" id="PF00512">
    <property type="entry name" value="HisKA"/>
    <property type="match status" value="1"/>
</dbReference>
<evidence type="ECO:0000256" key="13">
    <source>
        <dbReference type="SAM" id="Phobius"/>
    </source>
</evidence>
<dbReference type="CDD" id="cd00082">
    <property type="entry name" value="HisKA"/>
    <property type="match status" value="1"/>
</dbReference>
<feature type="domain" description="Histidine kinase" evidence="14">
    <location>
        <begin position="462"/>
        <end position="683"/>
    </location>
</feature>
<evidence type="ECO:0000259" key="14">
    <source>
        <dbReference type="PROSITE" id="PS50109"/>
    </source>
</evidence>
<evidence type="ECO:0000313" key="16">
    <source>
        <dbReference type="EMBL" id="RZS54413.1"/>
    </source>
</evidence>
<comment type="catalytic activity">
    <reaction evidence="1">
        <text>ATP + protein L-histidine = ADP + protein N-phospho-L-histidine.</text>
        <dbReference type="EC" id="2.7.13.3"/>
    </reaction>
</comment>
<evidence type="ECO:0000256" key="9">
    <source>
        <dbReference type="ARBA" id="ARBA00022989"/>
    </source>
</evidence>
<dbReference type="Gene3D" id="3.30.565.10">
    <property type="entry name" value="Histidine kinase-like ATPase, C-terminal domain"/>
    <property type="match status" value="1"/>
</dbReference>
<evidence type="ECO:0000256" key="8">
    <source>
        <dbReference type="ARBA" id="ARBA00022777"/>
    </source>
</evidence>
<keyword evidence="8" id="KW-0418">Kinase</keyword>
<protein>
    <recommendedName>
        <fullName evidence="3">histidine kinase</fullName>
        <ecNumber evidence="3">2.7.13.3</ecNumber>
    </recommendedName>
</protein>
<evidence type="ECO:0000256" key="2">
    <source>
        <dbReference type="ARBA" id="ARBA00004651"/>
    </source>
</evidence>
<evidence type="ECO:0000256" key="5">
    <source>
        <dbReference type="ARBA" id="ARBA00022553"/>
    </source>
</evidence>
<keyword evidence="11" id="KW-0175">Coiled coil</keyword>
<keyword evidence="5" id="KW-0597">Phosphoprotein</keyword>
<dbReference type="InterPro" id="IPR003660">
    <property type="entry name" value="HAMP_dom"/>
</dbReference>
<comment type="caution">
    <text evidence="16">The sequence shown here is derived from an EMBL/GenBank/DDBJ whole genome shotgun (WGS) entry which is preliminary data.</text>
</comment>
<dbReference type="PANTHER" id="PTHR43065">
    <property type="entry name" value="SENSOR HISTIDINE KINASE"/>
    <property type="match status" value="1"/>
</dbReference>
<dbReference type="InterPro" id="IPR004358">
    <property type="entry name" value="Sig_transdc_His_kin-like_C"/>
</dbReference>
<proteinExistence type="predicted"/>
<dbReference type="InterPro" id="IPR003594">
    <property type="entry name" value="HATPase_dom"/>
</dbReference>
<dbReference type="SUPFAM" id="SSF55874">
    <property type="entry name" value="ATPase domain of HSP90 chaperone/DNA topoisomerase II/histidine kinase"/>
    <property type="match status" value="1"/>
</dbReference>
<dbReference type="Pfam" id="PF17202">
    <property type="entry name" value="sCache_3_3"/>
    <property type="match status" value="1"/>
</dbReference>
<organism evidence="16 17">
    <name type="scientific">Sphaerotilus mobilis</name>
    <dbReference type="NCBI Taxonomy" id="47994"/>
    <lineage>
        <taxon>Bacteria</taxon>
        <taxon>Pseudomonadati</taxon>
        <taxon>Pseudomonadota</taxon>
        <taxon>Betaproteobacteria</taxon>
        <taxon>Burkholderiales</taxon>
        <taxon>Sphaerotilaceae</taxon>
        <taxon>Sphaerotilus</taxon>
    </lineage>
</organism>
<dbReference type="InterPro" id="IPR033463">
    <property type="entry name" value="sCache_3"/>
</dbReference>
<dbReference type="OrthoDB" id="224978at2"/>
<feature type="domain" description="HAMP" evidence="15">
    <location>
        <begin position="360"/>
        <end position="413"/>
    </location>
</feature>
<accession>A0A4Q7LK45</accession>
<feature type="coiled-coil region" evidence="11">
    <location>
        <begin position="401"/>
        <end position="428"/>
    </location>
</feature>
<feature type="region of interest" description="Disordered" evidence="12">
    <location>
        <begin position="123"/>
        <end position="142"/>
    </location>
</feature>
<dbReference type="PROSITE" id="PS50109">
    <property type="entry name" value="HIS_KIN"/>
    <property type="match status" value="1"/>
</dbReference>
<feature type="transmembrane region" description="Helical" evidence="13">
    <location>
        <begin position="20"/>
        <end position="40"/>
    </location>
</feature>
<dbReference type="InterPro" id="IPR003661">
    <property type="entry name" value="HisK_dim/P_dom"/>
</dbReference>
<dbReference type="SUPFAM" id="SSF47384">
    <property type="entry name" value="Homodimeric domain of signal transducing histidine kinase"/>
    <property type="match status" value="1"/>
</dbReference>
<dbReference type="EC" id="2.7.13.3" evidence="3"/>
<gene>
    <name evidence="16" type="ORF">EV685_1890</name>
</gene>
<evidence type="ECO:0000256" key="10">
    <source>
        <dbReference type="ARBA" id="ARBA00023136"/>
    </source>
</evidence>
<dbReference type="SMART" id="SM00387">
    <property type="entry name" value="HATPase_c"/>
    <property type="match status" value="1"/>
</dbReference>
<evidence type="ECO:0000256" key="11">
    <source>
        <dbReference type="SAM" id="Coils"/>
    </source>
</evidence>